<dbReference type="RefSeq" id="XP_020436159.1">
    <property type="nucleotide sequence ID" value="XM_020574087.1"/>
</dbReference>
<keyword evidence="3" id="KW-1185">Reference proteome</keyword>
<dbReference type="Pfam" id="PF14561">
    <property type="entry name" value="TPR_20"/>
    <property type="match status" value="1"/>
</dbReference>
<keyword evidence="1" id="KW-0802">TPR repeat</keyword>
<dbReference type="InterPro" id="IPR052384">
    <property type="entry name" value="TMTC_O-mannosyltransferase"/>
</dbReference>
<comment type="caution">
    <text evidence="2">The sequence shown here is derived from an EMBL/GenBank/DDBJ whole genome shotgun (WGS) entry which is preliminary data.</text>
</comment>
<organism evidence="2 3">
    <name type="scientific">Heterostelium pallidum (strain ATCC 26659 / Pp 5 / PN500)</name>
    <name type="common">Cellular slime mold</name>
    <name type="synonym">Polysphondylium pallidum</name>
    <dbReference type="NCBI Taxonomy" id="670386"/>
    <lineage>
        <taxon>Eukaryota</taxon>
        <taxon>Amoebozoa</taxon>
        <taxon>Evosea</taxon>
        <taxon>Eumycetozoa</taxon>
        <taxon>Dictyostelia</taxon>
        <taxon>Acytosteliales</taxon>
        <taxon>Acytosteliaceae</taxon>
        <taxon>Heterostelium</taxon>
    </lineage>
</organism>
<dbReference type="InterPro" id="IPR019734">
    <property type="entry name" value="TPR_rpt"/>
</dbReference>
<dbReference type="OMA" id="FAINCEK"/>
<sequence length="239" mass="27175">MGCCCGKEKKEKVEPVDSGKSMKKLAKKKDVDHVDSKPTSLYVGAEKYDKRELEERLQENPNDVDALTTLGVVLANEGRDKEALEALKKATEIDKESSKSWVAYAEFYERKKDPKKAQEIYKEGYKYASPKIALDSNDSDLMLHYALNCQNRGDMEKAEKLFRKVITSGPTNVRGLGLYATFVLQHEKDIEKASNYFKQAADVEPASAYWCQRYGEFLRDNLKNTQEANIYFKKSALAV</sequence>
<reference evidence="2 3" key="1">
    <citation type="journal article" date="2011" name="Genome Res.">
        <title>Phylogeny-wide analysis of social amoeba genomes highlights ancient origins for complex intercellular communication.</title>
        <authorList>
            <person name="Heidel A.J."/>
            <person name="Lawal H.M."/>
            <person name="Felder M."/>
            <person name="Schilde C."/>
            <person name="Helps N.R."/>
            <person name="Tunggal B."/>
            <person name="Rivero F."/>
            <person name="John U."/>
            <person name="Schleicher M."/>
            <person name="Eichinger L."/>
            <person name="Platzer M."/>
            <person name="Noegel A.A."/>
            <person name="Schaap P."/>
            <person name="Gloeckner G."/>
        </authorList>
    </citation>
    <scope>NUCLEOTIDE SEQUENCE [LARGE SCALE GENOMIC DNA]</scope>
    <source>
        <strain evidence="3">ATCC 26659 / Pp 5 / PN500</strain>
    </source>
</reference>
<evidence type="ECO:0000313" key="2">
    <source>
        <dbReference type="EMBL" id="EFA84042.1"/>
    </source>
</evidence>
<dbReference type="SUPFAM" id="SSF48452">
    <property type="entry name" value="TPR-like"/>
    <property type="match status" value="1"/>
</dbReference>
<dbReference type="PROSITE" id="PS50005">
    <property type="entry name" value="TPR"/>
    <property type="match status" value="1"/>
</dbReference>
<dbReference type="PANTHER" id="PTHR44216">
    <property type="entry name" value="PROTEIN O-MANNOSYL-TRANSFERASE TMTC2"/>
    <property type="match status" value="1"/>
</dbReference>
<dbReference type="AlphaFoldDB" id="D3B3Z4"/>
<dbReference type="Proteomes" id="UP000001396">
    <property type="component" value="Unassembled WGS sequence"/>
</dbReference>
<dbReference type="Gene3D" id="1.25.40.10">
    <property type="entry name" value="Tetratricopeptide repeat domain"/>
    <property type="match status" value="2"/>
</dbReference>
<protein>
    <submittedName>
        <fullName evidence="2">TPR repeat-containing protein</fullName>
    </submittedName>
</protein>
<proteinExistence type="predicted"/>
<gene>
    <name evidence="2" type="ORF">PPL_03115</name>
</gene>
<evidence type="ECO:0000256" key="1">
    <source>
        <dbReference type="PROSITE-ProRule" id="PRU00339"/>
    </source>
</evidence>
<dbReference type="Pfam" id="PF13181">
    <property type="entry name" value="TPR_8"/>
    <property type="match status" value="1"/>
</dbReference>
<dbReference type="PANTHER" id="PTHR44216:SF3">
    <property type="entry name" value="PROTEIN O-MANNOSYL-TRANSFERASE TMTC2"/>
    <property type="match status" value="1"/>
</dbReference>
<evidence type="ECO:0000313" key="3">
    <source>
        <dbReference type="Proteomes" id="UP000001396"/>
    </source>
</evidence>
<feature type="repeat" description="TPR" evidence="1">
    <location>
        <begin position="64"/>
        <end position="97"/>
    </location>
</feature>
<name>D3B3Z4_HETP5</name>
<dbReference type="InterPro" id="IPR011990">
    <property type="entry name" value="TPR-like_helical_dom_sf"/>
</dbReference>
<dbReference type="InParanoid" id="D3B3Z4"/>
<dbReference type="GeneID" id="31358638"/>
<dbReference type="SMART" id="SM00028">
    <property type="entry name" value="TPR"/>
    <property type="match status" value="2"/>
</dbReference>
<dbReference type="EMBL" id="ADBJ01000010">
    <property type="protein sequence ID" value="EFA84042.1"/>
    <property type="molecule type" value="Genomic_DNA"/>
</dbReference>
<accession>D3B3Z4</accession>